<dbReference type="NCBIfam" id="NF004793">
    <property type="entry name" value="PRK06141.1"/>
    <property type="match status" value="1"/>
</dbReference>
<dbReference type="PANTHER" id="PTHR13812">
    <property type="entry name" value="KETIMINE REDUCTASE MU-CRYSTALLIN"/>
    <property type="match status" value="1"/>
</dbReference>
<sequence>MSAIYEPDNLSDLLPWDKLIQALDDVFRKDICCPIRHHHEVKVPNTDAATLLLMPAWIEGEYLGVKQVNVFPGNSKLGKPGLNSHYLLSSAATGDLLARFDGNIITARRTAAASALSAKYLSRKDSKHLLMVGAGRVARNVVPAILSVRNIETVEIWDITPANADLFVEELKAVGVNATRVEFKQLEEAVKRADIVSCATLSTEPLILGDWVQEGTHIDLIGSFTPTMREADNLLMKKARIFADFKEAALHETGDFITPIEKGVITEDSILGDFISLSRNQKIGRKALNLPENCITVFKAVGSSIEDLAAATLAYNQVKA</sequence>
<dbReference type="Proteomes" id="UP000490535">
    <property type="component" value="Unassembled WGS sequence"/>
</dbReference>
<dbReference type="InterPro" id="IPR036291">
    <property type="entry name" value="NAD(P)-bd_dom_sf"/>
</dbReference>
<dbReference type="GO" id="GO:0016491">
    <property type="term" value="F:oxidoreductase activity"/>
    <property type="evidence" value="ECO:0007669"/>
    <property type="project" value="UniProtKB-ARBA"/>
</dbReference>
<protein>
    <submittedName>
        <fullName evidence="2">Delta(1)-pyrroline-2-carboxylate reductase</fullName>
    </submittedName>
</protein>
<organism evidence="2 3">
    <name type="scientific">Acinetobacter bereziniae</name>
    <name type="common">Acinetobacter genomosp. 10</name>
    <dbReference type="NCBI Taxonomy" id="106648"/>
    <lineage>
        <taxon>Bacteria</taxon>
        <taxon>Pseudomonadati</taxon>
        <taxon>Pseudomonadota</taxon>
        <taxon>Gammaproteobacteria</taxon>
        <taxon>Moraxellales</taxon>
        <taxon>Moraxellaceae</taxon>
        <taxon>Acinetobacter</taxon>
    </lineage>
</organism>
<name>A0A833PGI2_ACIBZ</name>
<evidence type="ECO:0000256" key="1">
    <source>
        <dbReference type="ARBA" id="ARBA00008903"/>
    </source>
</evidence>
<dbReference type="PIRSF" id="PIRSF001439">
    <property type="entry name" value="CryM"/>
    <property type="match status" value="1"/>
</dbReference>
<dbReference type="Pfam" id="PF02423">
    <property type="entry name" value="OCD_Mu_crystall"/>
    <property type="match status" value="1"/>
</dbReference>
<dbReference type="GO" id="GO:0005737">
    <property type="term" value="C:cytoplasm"/>
    <property type="evidence" value="ECO:0007669"/>
    <property type="project" value="TreeGrafter"/>
</dbReference>
<dbReference type="InterPro" id="IPR023401">
    <property type="entry name" value="ODC_N"/>
</dbReference>
<dbReference type="SUPFAM" id="SSF51735">
    <property type="entry name" value="NAD(P)-binding Rossmann-fold domains"/>
    <property type="match status" value="1"/>
</dbReference>
<evidence type="ECO:0000313" key="3">
    <source>
        <dbReference type="Proteomes" id="UP000490535"/>
    </source>
</evidence>
<dbReference type="EMBL" id="WNDP01000029">
    <property type="protein sequence ID" value="KAF1026040.1"/>
    <property type="molecule type" value="Genomic_DNA"/>
</dbReference>
<dbReference type="InterPro" id="IPR003462">
    <property type="entry name" value="ODC_Mu_crystall"/>
</dbReference>
<dbReference type="FunFam" id="3.40.50.720:FF:000311">
    <property type="entry name" value="Ornithine cyclodeaminase"/>
    <property type="match status" value="1"/>
</dbReference>
<dbReference type="AlphaFoldDB" id="A0A833PGI2"/>
<dbReference type="Gene3D" id="3.40.50.720">
    <property type="entry name" value="NAD(P)-binding Rossmann-like Domain"/>
    <property type="match status" value="1"/>
</dbReference>
<proteinExistence type="inferred from homology"/>
<comment type="similarity">
    <text evidence="1">Belongs to the ornithine cyclodeaminase/mu-crystallin family.</text>
</comment>
<accession>A0A833PGI2</accession>
<dbReference type="PANTHER" id="PTHR13812:SF19">
    <property type="entry name" value="KETIMINE REDUCTASE MU-CRYSTALLIN"/>
    <property type="match status" value="1"/>
</dbReference>
<reference evidence="3" key="1">
    <citation type="journal article" date="2020" name="MBio">
        <title>Horizontal gene transfer to a defensive symbiont with a reduced genome amongst a multipartite beetle microbiome.</title>
        <authorList>
            <person name="Waterworth S.C."/>
            <person name="Florez L.V."/>
            <person name="Rees E.R."/>
            <person name="Hertweck C."/>
            <person name="Kaltenpoth M."/>
            <person name="Kwan J.C."/>
        </authorList>
    </citation>
    <scope>NUCLEOTIDE SEQUENCE [LARGE SCALE GENOMIC DNA]</scope>
</reference>
<comment type="caution">
    <text evidence="2">The sequence shown here is derived from an EMBL/GenBank/DDBJ whole genome shotgun (WGS) entry which is preliminary data.</text>
</comment>
<dbReference type="GO" id="GO:0019752">
    <property type="term" value="P:carboxylic acid metabolic process"/>
    <property type="evidence" value="ECO:0007669"/>
    <property type="project" value="UniProtKB-ARBA"/>
</dbReference>
<gene>
    <name evidence="2" type="ORF">GAK29_01539</name>
</gene>
<evidence type="ECO:0000313" key="2">
    <source>
        <dbReference type="EMBL" id="KAF1026040.1"/>
    </source>
</evidence>
<dbReference type="Gene3D" id="3.30.1780.10">
    <property type="entry name" value="ornithine cyclodeaminase, domain 1"/>
    <property type="match status" value="1"/>
</dbReference>